<dbReference type="InterPro" id="IPR001087">
    <property type="entry name" value="GDSL"/>
</dbReference>
<dbReference type="EMBL" id="MKQP01000100">
    <property type="protein sequence ID" value="OMD20417.1"/>
    <property type="molecule type" value="Genomic_DNA"/>
</dbReference>
<organism evidence="1 2">
    <name type="scientific">Paenibacillus odorifer</name>
    <dbReference type="NCBI Taxonomy" id="189426"/>
    <lineage>
        <taxon>Bacteria</taxon>
        <taxon>Bacillati</taxon>
        <taxon>Bacillota</taxon>
        <taxon>Bacilli</taxon>
        <taxon>Bacillales</taxon>
        <taxon>Paenibacillaceae</taxon>
        <taxon>Paenibacillus</taxon>
    </lineage>
</organism>
<accession>A0A1R0WSN3</accession>
<sequence>MKQNTNLKVHTLADIEHLKIHGRTTGLLSPLTLFWTGSAVELNVKSSELWLEVEADYDVYEPWISILINSVPVSRQMLVAGRYWICVFRGMNERVVKNVRIVKDVQAMSGDPGCSLQIHAVKMDGKFLPVADKPHKIEFIGDSITSGEGSIGAKAEEDWIPMWFSAINNYTSMTADALNAEYRVISQSGWGVLTSWDNNPHGNIPDCYEQVCGLLTGAKNEALGAFQEHSFESWQPDVVVVNLGTNDGGAFQSPEWKDEVTGESHKQRLNEDGTYHEDDIQAFVDAAEKFLMKLRKNNQHAHLVWAYGMLGIPMMPAIYRAVDVYSKKTGDKQVSVLQLPNMTDETIGARSHPGALAHEQAAKELTGYLKGILAGES</sequence>
<dbReference type="Gene3D" id="3.40.50.1110">
    <property type="entry name" value="SGNH hydrolase"/>
    <property type="match status" value="1"/>
</dbReference>
<dbReference type="SUPFAM" id="SSF52266">
    <property type="entry name" value="SGNH hydrolase"/>
    <property type="match status" value="1"/>
</dbReference>
<dbReference type="AlphaFoldDB" id="A0A1R0WSN3"/>
<reference evidence="1 2" key="1">
    <citation type="submission" date="2016-10" db="EMBL/GenBank/DDBJ databases">
        <title>Paenibacillus species isolates.</title>
        <authorList>
            <person name="Beno S.M."/>
        </authorList>
    </citation>
    <scope>NUCLEOTIDE SEQUENCE [LARGE SCALE GENOMIC DNA]</scope>
    <source>
        <strain evidence="1 2">FSL H7-0604</strain>
    </source>
</reference>
<dbReference type="InterPro" id="IPR037461">
    <property type="entry name" value="CtCE2-like_dom"/>
</dbReference>
<name>A0A1R0WSN3_9BACL</name>
<dbReference type="PANTHER" id="PTHR37834:SF2">
    <property type="entry name" value="ESTERASE, SGNH HYDROLASE-TYPE"/>
    <property type="match status" value="1"/>
</dbReference>
<dbReference type="InterPro" id="IPR036514">
    <property type="entry name" value="SGNH_hydro_sf"/>
</dbReference>
<proteinExistence type="predicted"/>
<dbReference type="Gene3D" id="2.60.120.260">
    <property type="entry name" value="Galactose-binding domain-like"/>
    <property type="match status" value="1"/>
</dbReference>
<evidence type="ECO:0000313" key="1">
    <source>
        <dbReference type="EMBL" id="OMD20417.1"/>
    </source>
</evidence>
<evidence type="ECO:0000313" key="2">
    <source>
        <dbReference type="Proteomes" id="UP000187465"/>
    </source>
</evidence>
<dbReference type="Proteomes" id="UP000187465">
    <property type="component" value="Unassembled WGS sequence"/>
</dbReference>
<dbReference type="RefSeq" id="WP_076143804.1">
    <property type="nucleotide sequence ID" value="NZ_MKQP01000100.1"/>
</dbReference>
<protein>
    <submittedName>
        <fullName evidence="1">GDSL family lipase</fullName>
    </submittedName>
</protein>
<gene>
    <name evidence="1" type="ORF">BJP51_10085</name>
</gene>
<dbReference type="CDD" id="cd01831">
    <property type="entry name" value="Endoglucanase_E_like"/>
    <property type="match status" value="1"/>
</dbReference>
<dbReference type="Pfam" id="PF00657">
    <property type="entry name" value="Lipase_GDSL"/>
    <property type="match status" value="1"/>
</dbReference>
<dbReference type="InterPro" id="IPR052762">
    <property type="entry name" value="PCW_deacetylase/CE"/>
</dbReference>
<dbReference type="PANTHER" id="PTHR37834">
    <property type="entry name" value="GDSL-LIKE LIPASE/ACYLHYDROLASE DOMAIN PROTEIN (AFU_ORTHOLOGUE AFUA_2G00620)"/>
    <property type="match status" value="1"/>
</dbReference>
<comment type="caution">
    <text evidence="1">The sequence shown here is derived from an EMBL/GenBank/DDBJ whole genome shotgun (WGS) entry which is preliminary data.</text>
</comment>
<dbReference type="GO" id="GO:0052689">
    <property type="term" value="F:carboxylic ester hydrolase activity"/>
    <property type="evidence" value="ECO:0007669"/>
    <property type="project" value="InterPro"/>
</dbReference>